<accession>A0AA43TQK1</accession>
<feature type="domain" description="Hydantoinase A/oxoprolinase" evidence="1">
    <location>
        <begin position="61"/>
        <end position="309"/>
    </location>
</feature>
<dbReference type="Gene3D" id="3.30.420.190">
    <property type="entry name" value="conserved archaeal protein q6m145"/>
    <property type="match status" value="1"/>
</dbReference>
<dbReference type="InterPro" id="IPR002756">
    <property type="entry name" value="MfnF"/>
</dbReference>
<name>A0AA43TQK1_9GAMM</name>
<dbReference type="Proteomes" id="UP001160519">
    <property type="component" value="Unassembled WGS sequence"/>
</dbReference>
<evidence type="ECO:0000313" key="3">
    <source>
        <dbReference type="Proteomes" id="UP001160519"/>
    </source>
</evidence>
<gene>
    <name evidence="2" type="ORF">PSU93_12465</name>
</gene>
<reference evidence="2" key="1">
    <citation type="submission" date="2023-01" db="EMBL/GenBank/DDBJ databases">
        <title>Biogeochemical cycle of methane in antarctic sediments.</title>
        <authorList>
            <person name="Roldan D.M."/>
            <person name="Menes R.J."/>
        </authorList>
    </citation>
    <scope>NUCLEOTIDE SEQUENCE [LARGE SCALE GENOMIC DNA]</scope>
    <source>
        <strain evidence="2">K-2018 MAG008</strain>
    </source>
</reference>
<organism evidence="2 3">
    <name type="scientific">Candidatus Methylobacter titanis</name>
    <dbReference type="NCBI Taxonomy" id="3053457"/>
    <lineage>
        <taxon>Bacteria</taxon>
        <taxon>Pseudomonadati</taxon>
        <taxon>Pseudomonadota</taxon>
        <taxon>Gammaproteobacteria</taxon>
        <taxon>Methylococcales</taxon>
        <taxon>Methylococcaceae</taxon>
        <taxon>Methylobacter</taxon>
    </lineage>
</organism>
<proteinExistence type="predicted"/>
<dbReference type="Pfam" id="PF01968">
    <property type="entry name" value="Hydantoinase_A"/>
    <property type="match status" value="1"/>
</dbReference>
<evidence type="ECO:0000259" key="1">
    <source>
        <dbReference type="Pfam" id="PF01968"/>
    </source>
</evidence>
<sequence length="348" mass="37937">MQTNIIGWDIGGAHVKAAVISAGSIIAVYQQPCPLWKGLDQLQCAVNAIMQELAGANCRHAITMTGELVDLFDNREHGVRQIIQTMTELLPGAELLVFAGLEGFVKSSQTEDRHYPSIASANWLASATFAAHKIGSGLFVDCGSTTTDILLLNKGQVLAEGYTDYQRLLSEELVYTGIVRTAVMAVTQTALDQGKKIGLMAEYFATMADVYRVTGELNDMHDQTDTADGAEKTILASARRLSRMIGCDFYADELPRWQQFAENIRLLQLQQIQRGCELRLSQYELLPNSPLIGAGVGRFLVKQIALNLGRPYLDFSDLFPVAAILSDMTTADCAPAAAIAYLANRAGR</sequence>
<dbReference type="GO" id="GO:0016787">
    <property type="term" value="F:hydrolase activity"/>
    <property type="evidence" value="ECO:0007669"/>
    <property type="project" value="InterPro"/>
</dbReference>
<evidence type="ECO:0000313" key="2">
    <source>
        <dbReference type="EMBL" id="MDI1231955.1"/>
    </source>
</evidence>
<dbReference type="NCBIfam" id="TIGR03123">
    <property type="entry name" value="one_C_unchar_1"/>
    <property type="match status" value="1"/>
</dbReference>
<dbReference type="Gene3D" id="3.30.420.40">
    <property type="match status" value="1"/>
</dbReference>
<dbReference type="AlphaFoldDB" id="A0AA43TQK1"/>
<comment type="caution">
    <text evidence="2">The sequence shown here is derived from an EMBL/GenBank/DDBJ whole genome shotgun (WGS) entry which is preliminary data.</text>
</comment>
<protein>
    <submittedName>
        <fullName evidence="2">Hydantoinase/oxoprolinase family protein</fullName>
    </submittedName>
</protein>
<dbReference type="SUPFAM" id="SSF53067">
    <property type="entry name" value="Actin-like ATPase domain"/>
    <property type="match status" value="1"/>
</dbReference>
<keyword evidence="3" id="KW-1185">Reference proteome</keyword>
<dbReference type="EMBL" id="JAQSDF010000050">
    <property type="protein sequence ID" value="MDI1231955.1"/>
    <property type="molecule type" value="Genomic_DNA"/>
</dbReference>
<dbReference type="InterPro" id="IPR002821">
    <property type="entry name" value="Hydantoinase_A"/>
</dbReference>
<dbReference type="InterPro" id="IPR043129">
    <property type="entry name" value="ATPase_NBD"/>
</dbReference>